<sequence>MSRARTGSLTGPPANSFELQPMTENYANEYVIELEGLVTEVRKKIDALGKPKLTAVQKNERVVDVNQRLERAKNVIWQLKVEGRDMPKAQEREYMGKANELKGQLDGMQGELHLIKQDMERQQIGVRTVDEMTTQEVIAEGAKIQDRDLSALERMKRQVAETGEVAAATAMRLKGQTDQLKNIDTDVGKVKSNLSRADLLVRQFMRKMMTDKLVMIFMCLIVCGIIGIIVYKVMDPQGAEENNIAVPDEVVPSLASRRTLSAFRSLLLPGRQHDSSSTSVTHTGSPAAARTQ</sequence>
<dbReference type="EMBL" id="HBGU01070401">
    <property type="protein sequence ID" value="CAD9532241.1"/>
    <property type="molecule type" value="Transcribed_RNA"/>
</dbReference>
<evidence type="ECO:0000256" key="9">
    <source>
        <dbReference type="SAM" id="MobiDB-lite"/>
    </source>
</evidence>
<organism evidence="12">
    <name type="scientific">Haptolina brevifila</name>
    <dbReference type="NCBI Taxonomy" id="156173"/>
    <lineage>
        <taxon>Eukaryota</taxon>
        <taxon>Haptista</taxon>
        <taxon>Haptophyta</taxon>
        <taxon>Prymnesiophyceae</taxon>
        <taxon>Prymnesiales</taxon>
        <taxon>Prymnesiaceae</taxon>
        <taxon>Haptolina</taxon>
    </lineage>
</organism>
<feature type="compositionally biased region" description="Polar residues" evidence="9">
    <location>
        <begin position="275"/>
        <end position="292"/>
    </location>
</feature>
<dbReference type="PROSITE" id="PS50192">
    <property type="entry name" value="T_SNARE"/>
    <property type="match status" value="1"/>
</dbReference>
<evidence type="ECO:0000256" key="5">
    <source>
        <dbReference type="ARBA" id="ARBA00022989"/>
    </source>
</evidence>
<dbReference type="PANTHER" id="PTHR21230">
    <property type="entry name" value="VESICLE TRANSPORT V-SNARE PROTEIN VTI1-RELATED"/>
    <property type="match status" value="1"/>
</dbReference>
<feature type="coiled-coil region" evidence="8">
    <location>
        <begin position="55"/>
        <end position="118"/>
    </location>
</feature>
<dbReference type="GO" id="GO:0012507">
    <property type="term" value="C:ER to Golgi transport vesicle membrane"/>
    <property type="evidence" value="ECO:0007669"/>
    <property type="project" value="TreeGrafter"/>
</dbReference>
<evidence type="ECO:0000313" key="12">
    <source>
        <dbReference type="EMBL" id="CAD9532241.1"/>
    </source>
</evidence>
<dbReference type="GO" id="GO:0031201">
    <property type="term" value="C:SNARE complex"/>
    <property type="evidence" value="ECO:0007669"/>
    <property type="project" value="InterPro"/>
</dbReference>
<evidence type="ECO:0000256" key="2">
    <source>
        <dbReference type="ARBA" id="ARBA00022448"/>
    </source>
</evidence>
<evidence type="ECO:0000256" key="3">
    <source>
        <dbReference type="ARBA" id="ARBA00022692"/>
    </source>
</evidence>
<feature type="region of interest" description="Disordered" evidence="9">
    <location>
        <begin position="271"/>
        <end position="292"/>
    </location>
</feature>
<reference evidence="12" key="1">
    <citation type="submission" date="2021-01" db="EMBL/GenBank/DDBJ databases">
        <authorList>
            <person name="Corre E."/>
            <person name="Pelletier E."/>
            <person name="Niang G."/>
            <person name="Scheremetjew M."/>
            <person name="Finn R."/>
            <person name="Kale V."/>
            <person name="Holt S."/>
            <person name="Cochrane G."/>
            <person name="Meng A."/>
            <person name="Brown T."/>
            <person name="Cohen L."/>
        </authorList>
    </citation>
    <scope>NUCLEOTIDE SEQUENCE</scope>
    <source>
        <strain evidence="12">UTEX LB 985</strain>
    </source>
</reference>
<name>A0A7S2IXW3_9EUKA</name>
<dbReference type="AlphaFoldDB" id="A0A7S2IXW3"/>
<gene>
    <name evidence="12" type="ORF">CBRE1094_LOCUS38465</name>
</gene>
<feature type="region of interest" description="Disordered" evidence="9">
    <location>
        <begin position="1"/>
        <end position="20"/>
    </location>
</feature>
<dbReference type="InterPro" id="IPR007705">
    <property type="entry name" value="Vesicle_trsprt_v-SNARE_N"/>
</dbReference>
<dbReference type="GO" id="GO:0000149">
    <property type="term" value="F:SNARE binding"/>
    <property type="evidence" value="ECO:0007669"/>
    <property type="project" value="TreeGrafter"/>
</dbReference>
<dbReference type="PANTHER" id="PTHR21230:SF79">
    <property type="entry name" value="T-SNARE COILED-COIL HOMOLOGY DOMAIN-CONTAINING PROTEIN"/>
    <property type="match status" value="1"/>
</dbReference>
<evidence type="ECO:0000259" key="11">
    <source>
        <dbReference type="PROSITE" id="PS50192"/>
    </source>
</evidence>
<accession>A0A7S2IXW3</accession>
<keyword evidence="3 10" id="KW-0812">Transmembrane</keyword>
<dbReference type="GO" id="GO:0005789">
    <property type="term" value="C:endoplasmic reticulum membrane"/>
    <property type="evidence" value="ECO:0007669"/>
    <property type="project" value="TreeGrafter"/>
</dbReference>
<dbReference type="GO" id="GO:0006886">
    <property type="term" value="P:intracellular protein transport"/>
    <property type="evidence" value="ECO:0007669"/>
    <property type="project" value="InterPro"/>
</dbReference>
<keyword evidence="2" id="KW-0813">Transport</keyword>
<evidence type="ECO:0000256" key="7">
    <source>
        <dbReference type="ARBA" id="ARBA00023136"/>
    </source>
</evidence>
<evidence type="ECO:0000256" key="1">
    <source>
        <dbReference type="ARBA" id="ARBA00004211"/>
    </source>
</evidence>
<keyword evidence="6 8" id="KW-0175">Coiled coil</keyword>
<dbReference type="CDD" id="cd15861">
    <property type="entry name" value="SNARE_SNAP25N_23N_29N_SEC9N"/>
    <property type="match status" value="1"/>
</dbReference>
<feature type="transmembrane region" description="Helical" evidence="10">
    <location>
        <begin position="213"/>
        <end position="234"/>
    </location>
</feature>
<dbReference type="Gene3D" id="1.20.58.400">
    <property type="entry name" value="t-snare proteins"/>
    <property type="match status" value="1"/>
</dbReference>
<keyword evidence="4" id="KW-0653">Protein transport</keyword>
<evidence type="ECO:0000256" key="4">
    <source>
        <dbReference type="ARBA" id="ARBA00022927"/>
    </source>
</evidence>
<keyword evidence="7 10" id="KW-0472">Membrane</keyword>
<dbReference type="Pfam" id="PF05008">
    <property type="entry name" value="V-SNARE"/>
    <property type="match status" value="1"/>
</dbReference>
<dbReference type="GO" id="GO:0005484">
    <property type="term" value="F:SNAP receptor activity"/>
    <property type="evidence" value="ECO:0007669"/>
    <property type="project" value="InterPro"/>
</dbReference>
<dbReference type="InterPro" id="IPR044766">
    <property type="entry name" value="NPSN/SNAP25-like_N_SNARE"/>
</dbReference>
<evidence type="ECO:0000256" key="10">
    <source>
        <dbReference type="SAM" id="Phobius"/>
    </source>
</evidence>
<evidence type="ECO:0000256" key="6">
    <source>
        <dbReference type="ARBA" id="ARBA00023054"/>
    </source>
</evidence>
<dbReference type="InterPro" id="IPR038407">
    <property type="entry name" value="v-SNARE_N_sf"/>
</dbReference>
<feature type="domain" description="T-SNARE coiled-coil homology" evidence="11">
    <location>
        <begin position="142"/>
        <end position="204"/>
    </location>
</feature>
<comment type="subcellular location">
    <subcellularLocation>
        <location evidence="1">Membrane</location>
        <topology evidence="1">Single-pass type IV membrane protein</topology>
    </subcellularLocation>
</comment>
<proteinExistence type="predicted"/>
<keyword evidence="5 10" id="KW-1133">Transmembrane helix</keyword>
<protein>
    <recommendedName>
        <fullName evidence="11">t-SNARE coiled-coil homology domain-containing protein</fullName>
    </recommendedName>
</protein>
<dbReference type="Gene3D" id="1.20.5.110">
    <property type="match status" value="1"/>
</dbReference>
<dbReference type="GO" id="GO:0006906">
    <property type="term" value="P:vesicle fusion"/>
    <property type="evidence" value="ECO:0007669"/>
    <property type="project" value="TreeGrafter"/>
</dbReference>
<dbReference type="GO" id="GO:0031902">
    <property type="term" value="C:late endosome membrane"/>
    <property type="evidence" value="ECO:0007669"/>
    <property type="project" value="TreeGrafter"/>
</dbReference>
<evidence type="ECO:0000256" key="8">
    <source>
        <dbReference type="SAM" id="Coils"/>
    </source>
</evidence>
<dbReference type="GO" id="GO:0005794">
    <property type="term" value="C:Golgi apparatus"/>
    <property type="evidence" value="ECO:0007669"/>
    <property type="project" value="TreeGrafter"/>
</dbReference>
<dbReference type="SUPFAM" id="SSF58038">
    <property type="entry name" value="SNARE fusion complex"/>
    <property type="match status" value="1"/>
</dbReference>
<dbReference type="InterPro" id="IPR000727">
    <property type="entry name" value="T_SNARE_dom"/>
</dbReference>